<protein>
    <submittedName>
        <fullName evidence="10">Prepilin peptidase</fullName>
    </submittedName>
</protein>
<dbReference type="EMBL" id="JABVBA010000002">
    <property type="protein sequence ID" value="NVF11025.1"/>
    <property type="molecule type" value="Genomic_DNA"/>
</dbReference>
<evidence type="ECO:0000256" key="4">
    <source>
        <dbReference type="ARBA" id="ARBA00022692"/>
    </source>
</evidence>
<dbReference type="InterPro" id="IPR000045">
    <property type="entry name" value="Prepilin_IV_endopep_pep"/>
</dbReference>
<keyword evidence="5 7" id="KW-1133">Transmembrane helix</keyword>
<sequence length="233" mass="27546">MIYWIFVFFLGTIFGSFSHLLVDRNIRQISIIYPRSHCPNCKHKISNIDLIPLISFIMLRGKCRNCNYKISLTYPLFELLGAVLSVLVFRYGITIQSIIIFFSLILCLVISAIDIKSLYIDMVYIYILMFLGLIYRFFYLSFNIGFLKIALIFSFIFLFIYIISKRNIGDGDYFFYLSLFLFIKNENIVEFLFYSIWIGAFFAIIMAIKRKSTKIMIAFCPYIFLSYLYIINI</sequence>
<keyword evidence="11" id="KW-1185">Reference proteome</keyword>
<feature type="transmembrane region" description="Helical" evidence="7">
    <location>
        <begin position="118"/>
        <end position="138"/>
    </location>
</feature>
<organism evidence="10 11">
    <name type="scientific">Anaerococcus faecalis</name>
    <dbReference type="NCBI Taxonomy" id="2742993"/>
    <lineage>
        <taxon>Bacteria</taxon>
        <taxon>Bacillati</taxon>
        <taxon>Bacillota</taxon>
        <taxon>Tissierellia</taxon>
        <taxon>Tissierellales</taxon>
        <taxon>Peptoniphilaceae</taxon>
        <taxon>Anaerococcus</taxon>
    </lineage>
</organism>
<comment type="similarity">
    <text evidence="2">Belongs to the peptidase A24 family.</text>
</comment>
<dbReference type="InterPro" id="IPR050882">
    <property type="entry name" value="Prepilin_peptidase/N-MTase"/>
</dbReference>
<evidence type="ECO:0000256" key="1">
    <source>
        <dbReference type="ARBA" id="ARBA00004651"/>
    </source>
</evidence>
<reference evidence="10 11" key="1">
    <citation type="submission" date="2020-06" db="EMBL/GenBank/DDBJ databases">
        <title>Anaerococcus sp. nov., isolated form swine feces.</title>
        <authorList>
            <person name="Yu S."/>
        </authorList>
    </citation>
    <scope>NUCLEOTIDE SEQUENCE [LARGE SCALE GENOMIC DNA]</scope>
    <source>
        <strain evidence="10 11">AGMB00486</strain>
    </source>
</reference>
<dbReference type="RefSeq" id="WP_176269501.1">
    <property type="nucleotide sequence ID" value="NZ_JABVBA010000002.1"/>
</dbReference>
<dbReference type="PANTHER" id="PTHR30487:SF0">
    <property type="entry name" value="PREPILIN LEADER PEPTIDASE_N-METHYLTRANSFERASE-RELATED"/>
    <property type="match status" value="1"/>
</dbReference>
<feature type="transmembrane region" description="Helical" evidence="7">
    <location>
        <begin position="144"/>
        <end position="163"/>
    </location>
</feature>
<dbReference type="InterPro" id="IPR010627">
    <property type="entry name" value="Prepilin_pept_A24_N"/>
</dbReference>
<evidence type="ECO:0000256" key="5">
    <source>
        <dbReference type="ARBA" id="ARBA00022989"/>
    </source>
</evidence>
<evidence type="ECO:0000256" key="3">
    <source>
        <dbReference type="ARBA" id="ARBA00022475"/>
    </source>
</evidence>
<evidence type="ECO:0000259" key="9">
    <source>
        <dbReference type="Pfam" id="PF06750"/>
    </source>
</evidence>
<dbReference type="Proteomes" id="UP000540919">
    <property type="component" value="Unassembled WGS sequence"/>
</dbReference>
<proteinExistence type="inferred from homology"/>
<evidence type="ECO:0000256" key="7">
    <source>
        <dbReference type="SAM" id="Phobius"/>
    </source>
</evidence>
<feature type="transmembrane region" description="Helical" evidence="7">
    <location>
        <begin position="70"/>
        <end position="89"/>
    </location>
</feature>
<feature type="transmembrane region" description="Helical" evidence="7">
    <location>
        <begin position="95"/>
        <end position="113"/>
    </location>
</feature>
<comment type="caution">
    <text evidence="10">The sequence shown here is derived from an EMBL/GenBank/DDBJ whole genome shotgun (WGS) entry which is preliminary data.</text>
</comment>
<evidence type="ECO:0000256" key="2">
    <source>
        <dbReference type="ARBA" id="ARBA00005801"/>
    </source>
</evidence>
<evidence type="ECO:0000256" key="6">
    <source>
        <dbReference type="ARBA" id="ARBA00023136"/>
    </source>
</evidence>
<evidence type="ECO:0000259" key="8">
    <source>
        <dbReference type="Pfam" id="PF01478"/>
    </source>
</evidence>
<evidence type="ECO:0000313" key="11">
    <source>
        <dbReference type="Proteomes" id="UP000540919"/>
    </source>
</evidence>
<comment type="subcellular location">
    <subcellularLocation>
        <location evidence="1">Cell membrane</location>
        <topology evidence="1">Multi-pass membrane protein</topology>
    </subcellularLocation>
</comment>
<dbReference type="Pfam" id="PF01478">
    <property type="entry name" value="Peptidase_A24"/>
    <property type="match status" value="1"/>
</dbReference>
<keyword evidence="6 7" id="KW-0472">Membrane</keyword>
<feature type="transmembrane region" description="Helical" evidence="7">
    <location>
        <begin position="215"/>
        <end position="231"/>
    </location>
</feature>
<accession>A0ABX2N8M5</accession>
<name>A0ABX2N8M5_9FIRM</name>
<feature type="domain" description="Prepilin peptidase A24 N-terminal" evidence="9">
    <location>
        <begin position="10"/>
        <end position="89"/>
    </location>
</feature>
<keyword evidence="4 7" id="KW-0812">Transmembrane</keyword>
<feature type="transmembrane region" description="Helical" evidence="7">
    <location>
        <begin position="191"/>
        <end position="208"/>
    </location>
</feature>
<dbReference type="PANTHER" id="PTHR30487">
    <property type="entry name" value="TYPE 4 PREPILIN-LIKE PROTEINS LEADER PEPTIDE-PROCESSING ENZYME"/>
    <property type="match status" value="1"/>
</dbReference>
<feature type="domain" description="Prepilin type IV endopeptidase peptidase" evidence="8">
    <location>
        <begin position="102"/>
        <end position="204"/>
    </location>
</feature>
<evidence type="ECO:0000313" key="10">
    <source>
        <dbReference type="EMBL" id="NVF11025.1"/>
    </source>
</evidence>
<gene>
    <name evidence="10" type="ORF">HV819_03340</name>
</gene>
<feature type="transmembrane region" description="Helical" evidence="7">
    <location>
        <begin position="6"/>
        <end position="22"/>
    </location>
</feature>
<keyword evidence="3" id="KW-1003">Cell membrane</keyword>
<dbReference type="Pfam" id="PF06750">
    <property type="entry name" value="A24_N_bact"/>
    <property type="match status" value="1"/>
</dbReference>